<evidence type="ECO:0000256" key="1">
    <source>
        <dbReference type="SAM" id="MobiDB-lite"/>
    </source>
</evidence>
<sequence length="345" mass="38155">MGPLPILLGLFFGSLSYGEQNPAIRIVGGSKTRFNTGINFVTSLVCILRLLVVDGSLKPKHEVNYPMTAAAVLMFIIATADIIVEVCQNVAFFVGKNFEEDLHVGGAACRPWGVALFSLFVAQLTLGDVILIYRCFIVWSRAWKVIVAPVLLTLTALGCGVSAVVIALTTELSSDRGRMTPLITTMLVVTLTSNFMSSSLIVFRIWSVHRESTRYKMNGVYDPLPRAIRVTIEAGIVYTISLVVLMGIYLGGREAQHTVSRLIVQIIGIAFNLVISRTTPKYADSHILSIMPEVPPQPMVINKEVVVSRDPPEDSRKRPRVQTSHIAERQRSTYSWKRPELDIKV</sequence>
<feature type="transmembrane region" description="Helical" evidence="2">
    <location>
        <begin position="145"/>
        <end position="170"/>
    </location>
</feature>
<feature type="chain" id="PRO_5040306192" evidence="3">
    <location>
        <begin position="19"/>
        <end position="345"/>
    </location>
</feature>
<dbReference type="OrthoDB" id="3357408at2759"/>
<feature type="transmembrane region" description="Helical" evidence="2">
    <location>
        <begin position="182"/>
        <end position="206"/>
    </location>
</feature>
<protein>
    <submittedName>
        <fullName evidence="4">Uncharacterized protein</fullName>
    </submittedName>
</protein>
<feature type="signal peptide" evidence="3">
    <location>
        <begin position="1"/>
        <end position="18"/>
    </location>
</feature>
<evidence type="ECO:0000256" key="2">
    <source>
        <dbReference type="SAM" id="Phobius"/>
    </source>
</evidence>
<organism evidence="4 5">
    <name type="scientific">Lyophyllum shimeji</name>
    <name type="common">Hon-shimeji</name>
    <name type="synonym">Tricholoma shimeji</name>
    <dbReference type="NCBI Taxonomy" id="47721"/>
    <lineage>
        <taxon>Eukaryota</taxon>
        <taxon>Fungi</taxon>
        <taxon>Dikarya</taxon>
        <taxon>Basidiomycota</taxon>
        <taxon>Agaricomycotina</taxon>
        <taxon>Agaricomycetes</taxon>
        <taxon>Agaricomycetidae</taxon>
        <taxon>Agaricales</taxon>
        <taxon>Tricholomatineae</taxon>
        <taxon>Lyophyllaceae</taxon>
        <taxon>Lyophyllum</taxon>
    </lineage>
</organism>
<feature type="transmembrane region" description="Helical" evidence="2">
    <location>
        <begin position="34"/>
        <end position="53"/>
    </location>
</feature>
<keyword evidence="2" id="KW-1133">Transmembrane helix</keyword>
<dbReference type="EMBL" id="BRPK01000021">
    <property type="protein sequence ID" value="GLB45314.1"/>
    <property type="molecule type" value="Genomic_DNA"/>
</dbReference>
<accession>A0A9P3Q1F6</accession>
<keyword evidence="3" id="KW-0732">Signal</keyword>
<evidence type="ECO:0000256" key="3">
    <source>
        <dbReference type="SAM" id="SignalP"/>
    </source>
</evidence>
<name>A0A9P3Q1F6_LYOSH</name>
<comment type="caution">
    <text evidence="4">The sequence shown here is derived from an EMBL/GenBank/DDBJ whole genome shotgun (WGS) entry which is preliminary data.</text>
</comment>
<feature type="transmembrane region" description="Helical" evidence="2">
    <location>
        <begin position="258"/>
        <end position="275"/>
    </location>
</feature>
<proteinExistence type="predicted"/>
<keyword evidence="2" id="KW-0472">Membrane</keyword>
<keyword evidence="5" id="KW-1185">Reference proteome</keyword>
<feature type="transmembrane region" description="Helical" evidence="2">
    <location>
        <begin position="112"/>
        <end position="133"/>
    </location>
</feature>
<gene>
    <name evidence="4" type="ORF">LshimejAT787_2100740</name>
</gene>
<feature type="transmembrane region" description="Helical" evidence="2">
    <location>
        <begin position="227"/>
        <end position="252"/>
    </location>
</feature>
<evidence type="ECO:0000313" key="4">
    <source>
        <dbReference type="EMBL" id="GLB45314.1"/>
    </source>
</evidence>
<feature type="transmembrane region" description="Helical" evidence="2">
    <location>
        <begin position="65"/>
        <end position="92"/>
    </location>
</feature>
<evidence type="ECO:0000313" key="5">
    <source>
        <dbReference type="Proteomes" id="UP001063166"/>
    </source>
</evidence>
<feature type="region of interest" description="Disordered" evidence="1">
    <location>
        <begin position="308"/>
        <end position="329"/>
    </location>
</feature>
<dbReference type="Proteomes" id="UP001063166">
    <property type="component" value="Unassembled WGS sequence"/>
</dbReference>
<keyword evidence="2" id="KW-0812">Transmembrane</keyword>
<reference evidence="4" key="1">
    <citation type="submission" date="2022-07" db="EMBL/GenBank/DDBJ databases">
        <title>The genome of Lyophyllum shimeji provides insight into the initial evolution of ectomycorrhizal fungal genome.</title>
        <authorList>
            <person name="Kobayashi Y."/>
            <person name="Shibata T."/>
            <person name="Hirakawa H."/>
            <person name="Shigenobu S."/>
            <person name="Nishiyama T."/>
            <person name="Yamada A."/>
            <person name="Hasebe M."/>
            <person name="Kawaguchi M."/>
        </authorList>
    </citation>
    <scope>NUCLEOTIDE SEQUENCE</scope>
    <source>
        <strain evidence="4">AT787</strain>
    </source>
</reference>
<dbReference type="AlphaFoldDB" id="A0A9P3Q1F6"/>